<sequence length="58" mass="6367">MNKVNTKYCTGKGTKPDYRSRMTPQEANCDGIITSSVPTLKVTGEVVIDGKKYKTLTV</sequence>
<dbReference type="AlphaFoldDB" id="A0A382N0N7"/>
<dbReference type="EMBL" id="UINC01097198">
    <property type="protein sequence ID" value="SVC54709.1"/>
    <property type="molecule type" value="Genomic_DNA"/>
</dbReference>
<protein>
    <submittedName>
        <fullName evidence="1">Uncharacterized protein</fullName>
    </submittedName>
</protein>
<reference evidence="1" key="1">
    <citation type="submission" date="2018-05" db="EMBL/GenBank/DDBJ databases">
        <authorList>
            <person name="Lanie J.A."/>
            <person name="Ng W.-L."/>
            <person name="Kazmierczak K.M."/>
            <person name="Andrzejewski T.M."/>
            <person name="Davidsen T.M."/>
            <person name="Wayne K.J."/>
            <person name="Tettelin H."/>
            <person name="Glass J.I."/>
            <person name="Rusch D."/>
            <person name="Podicherti R."/>
            <person name="Tsui H.-C.T."/>
            <person name="Winkler M.E."/>
        </authorList>
    </citation>
    <scope>NUCLEOTIDE SEQUENCE</scope>
</reference>
<accession>A0A382N0N7</accession>
<evidence type="ECO:0000313" key="1">
    <source>
        <dbReference type="EMBL" id="SVC54709.1"/>
    </source>
</evidence>
<organism evidence="1">
    <name type="scientific">marine metagenome</name>
    <dbReference type="NCBI Taxonomy" id="408172"/>
    <lineage>
        <taxon>unclassified sequences</taxon>
        <taxon>metagenomes</taxon>
        <taxon>ecological metagenomes</taxon>
    </lineage>
</organism>
<gene>
    <name evidence="1" type="ORF">METZ01_LOCUS307563</name>
</gene>
<name>A0A382N0N7_9ZZZZ</name>
<proteinExistence type="predicted"/>